<evidence type="ECO:0000259" key="2">
    <source>
        <dbReference type="Pfam" id="PF02311"/>
    </source>
</evidence>
<dbReference type="InterPro" id="IPR003313">
    <property type="entry name" value="AraC-bd"/>
</dbReference>
<dbReference type="InterPro" id="IPR037923">
    <property type="entry name" value="HTH-like"/>
</dbReference>
<reference evidence="4 6" key="1">
    <citation type="submission" date="2018-08" db="EMBL/GenBank/DDBJ databases">
        <title>A genome reference for cultivated species of the human gut microbiota.</title>
        <authorList>
            <person name="Zou Y."/>
            <person name="Xue W."/>
            <person name="Luo G."/>
        </authorList>
    </citation>
    <scope>NUCLEOTIDE SEQUENCE [LARGE SCALE GENOMIC DNA]</scope>
    <source>
        <strain evidence="4 6">AF26-4BH</strain>
        <strain evidence="3">TF05-5AC</strain>
    </source>
</reference>
<protein>
    <recommendedName>
        <fullName evidence="2">AraC-type arabinose-binding/dimerisation domain-containing protein</fullName>
    </recommendedName>
</protein>
<dbReference type="RefSeq" id="WP_025488939.1">
    <property type="nucleotide sequence ID" value="NZ_CALBAU010000293.1"/>
</dbReference>
<dbReference type="GO" id="GO:0003677">
    <property type="term" value="F:DNA binding"/>
    <property type="evidence" value="ECO:0007669"/>
    <property type="project" value="UniProtKB-KW"/>
</dbReference>
<dbReference type="Proteomes" id="UP000261166">
    <property type="component" value="Unassembled WGS sequence"/>
</dbReference>
<dbReference type="InterPro" id="IPR014710">
    <property type="entry name" value="RmlC-like_jellyroll"/>
</dbReference>
<evidence type="ECO:0000313" key="5">
    <source>
        <dbReference type="Proteomes" id="UP000260812"/>
    </source>
</evidence>
<evidence type="ECO:0000313" key="6">
    <source>
        <dbReference type="Proteomes" id="UP000261166"/>
    </source>
</evidence>
<keyword evidence="1" id="KW-0238">DNA-binding</keyword>
<dbReference type="Proteomes" id="UP000260812">
    <property type="component" value="Unassembled WGS sequence"/>
</dbReference>
<dbReference type="GeneID" id="97986358"/>
<gene>
    <name evidence="4" type="ORF">DWY69_18980</name>
    <name evidence="3" type="ORF">DXC51_05540</name>
</gene>
<feature type="domain" description="AraC-type arabinose-binding/dimerisation" evidence="2">
    <location>
        <begin position="22"/>
        <end position="99"/>
    </location>
</feature>
<proteinExistence type="predicted"/>
<evidence type="ECO:0000256" key="1">
    <source>
        <dbReference type="ARBA" id="ARBA00023125"/>
    </source>
</evidence>
<dbReference type="Pfam" id="PF02311">
    <property type="entry name" value="AraC_binding"/>
    <property type="match status" value="1"/>
</dbReference>
<organism evidence="4 6">
    <name type="scientific">Eisenbergiella massiliensis</name>
    <dbReference type="NCBI Taxonomy" id="1720294"/>
    <lineage>
        <taxon>Bacteria</taxon>
        <taxon>Bacillati</taxon>
        <taxon>Bacillota</taxon>
        <taxon>Clostridia</taxon>
        <taxon>Lachnospirales</taxon>
        <taxon>Lachnospiraceae</taxon>
        <taxon>Eisenbergiella</taxon>
    </lineage>
</organism>
<dbReference type="OrthoDB" id="9791615at2"/>
<dbReference type="Gene3D" id="2.60.120.10">
    <property type="entry name" value="Jelly Rolls"/>
    <property type="match status" value="1"/>
</dbReference>
<keyword evidence="5" id="KW-1185">Reference proteome</keyword>
<evidence type="ECO:0000313" key="3">
    <source>
        <dbReference type="EMBL" id="RGE63425.1"/>
    </source>
</evidence>
<name>A0A3E3IQ21_9FIRM</name>
<evidence type="ECO:0000313" key="4">
    <source>
        <dbReference type="EMBL" id="RGE69167.1"/>
    </source>
</evidence>
<dbReference type="EMBL" id="QVLU01000018">
    <property type="protein sequence ID" value="RGE69167.1"/>
    <property type="molecule type" value="Genomic_DNA"/>
</dbReference>
<dbReference type="EMBL" id="QVLV01000003">
    <property type="protein sequence ID" value="RGE63425.1"/>
    <property type="molecule type" value="Genomic_DNA"/>
</dbReference>
<dbReference type="GO" id="GO:0006355">
    <property type="term" value="P:regulation of DNA-templated transcription"/>
    <property type="evidence" value="ECO:0007669"/>
    <property type="project" value="InterPro"/>
</dbReference>
<dbReference type="AlphaFoldDB" id="A0A3E3IQ21"/>
<sequence>MKRKAFSPHDDIYIQYLRNMEKHDMPVQHYHDGYEIFLMLGGKRYLFYDNICFTLERGDMAVLRPFDIHYAQSRDAEYYERFVLNFSETALSTLLSREELRLLREKLVPCVVHLNEEQTELMLDFFKRVNGYFEKSGFLSEKLQHTALIQLIMYVVECIQGEQTVGGRQIPAQIRMAITYINQHYGENPGAGGDSRGVQCEQISSVPYL</sequence>
<comment type="caution">
    <text evidence="4">The sequence shown here is derived from an EMBL/GenBank/DDBJ whole genome shotgun (WGS) entry which is preliminary data.</text>
</comment>
<accession>A0A3E3IQ21</accession>
<dbReference type="SUPFAM" id="SSF51215">
    <property type="entry name" value="Regulatory protein AraC"/>
    <property type="match status" value="1"/>
</dbReference>